<proteinExistence type="predicted"/>
<organism evidence="1 2">
    <name type="scientific">Streptomyces dysideae</name>
    <dbReference type="NCBI Taxonomy" id="909626"/>
    <lineage>
        <taxon>Bacteria</taxon>
        <taxon>Bacillati</taxon>
        <taxon>Actinomycetota</taxon>
        <taxon>Actinomycetes</taxon>
        <taxon>Kitasatosporales</taxon>
        <taxon>Streptomycetaceae</taxon>
        <taxon>Streptomyces</taxon>
    </lineage>
</organism>
<accession>A0A101UTT0</accession>
<name>A0A101UTT0_9ACTN</name>
<evidence type="ECO:0000313" key="1">
    <source>
        <dbReference type="EMBL" id="KUO16739.1"/>
    </source>
</evidence>
<dbReference type="InterPro" id="IPR014942">
    <property type="entry name" value="AbiEii"/>
</dbReference>
<dbReference type="STRING" id="909626.AQJ91_33745"/>
<dbReference type="Proteomes" id="UP000053260">
    <property type="component" value="Unassembled WGS sequence"/>
</dbReference>
<keyword evidence="2" id="KW-1185">Reference proteome</keyword>
<evidence type="ECO:0008006" key="3">
    <source>
        <dbReference type="Google" id="ProtNLM"/>
    </source>
</evidence>
<dbReference type="Pfam" id="PF08843">
    <property type="entry name" value="AbiEii"/>
    <property type="match status" value="1"/>
</dbReference>
<dbReference type="OrthoDB" id="3870258at2"/>
<sequence>MDPFHARLARIGLVAAAGYGFVLAGGYAVQAHGFLERLSDDVDLFTDIADPVAFSEAVEAVAAAYRADDLTVEVEKSAGVFARFAVADEQGHMAKVEFGCDWRARPPAVLEIGPVLHPDDAVANKVTTLFGRAAPRDYLDVNAALASGRYSGGLLLQLASEHDAGFDPRYFAQALRAVDRWPDREYEAYGLDGGQVEDMRRRLRAWAAEILDERLDER</sequence>
<evidence type="ECO:0000313" key="2">
    <source>
        <dbReference type="Proteomes" id="UP000053260"/>
    </source>
</evidence>
<reference evidence="1 2" key="1">
    <citation type="submission" date="2015-10" db="EMBL/GenBank/DDBJ databases">
        <title>Draft genome sequence of Streptomyces sp. RV15, isolated from a marine sponge.</title>
        <authorList>
            <person name="Ruckert C."/>
            <person name="Abdelmohsen U.R."/>
            <person name="Winkler A."/>
            <person name="Hentschel U."/>
            <person name="Kalinowski J."/>
            <person name="Kampfer P."/>
            <person name="Glaeser S."/>
        </authorList>
    </citation>
    <scope>NUCLEOTIDE SEQUENCE [LARGE SCALE GENOMIC DNA]</scope>
    <source>
        <strain evidence="1 2">RV15</strain>
    </source>
</reference>
<dbReference type="AlphaFoldDB" id="A0A101UTT0"/>
<dbReference type="EMBL" id="LMXB01000083">
    <property type="protein sequence ID" value="KUO16739.1"/>
    <property type="molecule type" value="Genomic_DNA"/>
</dbReference>
<gene>
    <name evidence="1" type="ORF">AQJ91_33745</name>
</gene>
<comment type="caution">
    <text evidence="1">The sequence shown here is derived from an EMBL/GenBank/DDBJ whole genome shotgun (WGS) entry which is preliminary data.</text>
</comment>
<protein>
    <recommendedName>
        <fullName evidence="3">Nucleotidyltransferase</fullName>
    </recommendedName>
</protein>
<dbReference type="RefSeq" id="WP_067029225.1">
    <property type="nucleotide sequence ID" value="NZ_KQ949102.1"/>
</dbReference>